<dbReference type="AlphaFoldDB" id="A0A0D6MMH2"/>
<evidence type="ECO:0000259" key="1">
    <source>
        <dbReference type="Pfam" id="PF00535"/>
    </source>
</evidence>
<evidence type="ECO:0000313" key="2">
    <source>
        <dbReference type="EMBL" id="GAN54869.1"/>
    </source>
</evidence>
<dbReference type="InterPro" id="IPR050834">
    <property type="entry name" value="Glycosyltransf_2"/>
</dbReference>
<dbReference type="GO" id="GO:0016740">
    <property type="term" value="F:transferase activity"/>
    <property type="evidence" value="ECO:0007669"/>
    <property type="project" value="UniProtKB-KW"/>
</dbReference>
<dbReference type="InterPro" id="IPR029044">
    <property type="entry name" value="Nucleotide-diphossugar_trans"/>
</dbReference>
<feature type="domain" description="Glycosyltransferase 2-like" evidence="1">
    <location>
        <begin position="816"/>
        <end position="939"/>
    </location>
</feature>
<dbReference type="GO" id="GO:0044010">
    <property type="term" value="P:single-species biofilm formation"/>
    <property type="evidence" value="ECO:0007669"/>
    <property type="project" value="TreeGrafter"/>
</dbReference>
<gene>
    <name evidence="2" type="ORF">Tasa_031_087</name>
</gene>
<dbReference type="Gene3D" id="3.90.550.10">
    <property type="entry name" value="Spore Coat Polysaccharide Biosynthesis Protein SpsA, Chain A"/>
    <property type="match status" value="1"/>
</dbReference>
<dbReference type="Pfam" id="PF13692">
    <property type="entry name" value="Glyco_trans_1_4"/>
    <property type="match status" value="1"/>
</dbReference>
<reference evidence="2 3" key="1">
    <citation type="submission" date="2012-10" db="EMBL/GenBank/DDBJ databases">
        <title>Genome sequencing of Tanticharoenia sakaeratensis NBRC 103193.</title>
        <authorList>
            <person name="Azuma Y."/>
            <person name="Hadano H."/>
            <person name="Hirakawa H."/>
            <person name="Matsushita K."/>
        </authorList>
    </citation>
    <scope>NUCLEOTIDE SEQUENCE [LARGE SCALE GENOMIC DNA]</scope>
    <source>
        <strain evidence="2 3">NBRC 103193</strain>
    </source>
</reference>
<accession>A0A0D6MMH2</accession>
<dbReference type="PANTHER" id="PTHR43685:SF2">
    <property type="entry name" value="GLYCOSYLTRANSFERASE 2-LIKE DOMAIN-CONTAINING PROTEIN"/>
    <property type="match status" value="1"/>
</dbReference>
<dbReference type="CDD" id="cd00761">
    <property type="entry name" value="Glyco_tranf_GTA_type"/>
    <property type="match status" value="1"/>
</dbReference>
<dbReference type="Gene3D" id="3.40.50.2000">
    <property type="entry name" value="Glycogen Phosphorylase B"/>
    <property type="match status" value="1"/>
</dbReference>
<sequence length="1077" mass="118770">MSSRISGVEMSHQADSIEPVTDLLPLFGDLPEAVTGRHGHEYLPVVNWIARQSLTAQPVVIAGTPDIQALMQALPDLLEQPILDRRCEIVTDRTTKPLTLFWVSARDLKIPGYYAIWRARRDSMSKNGLMIVTGPLTLAADILDVEERVFIVSDDLAIVAVGSSPPPPFAPLCSTDSPTNGNPVRASYRHLLGRTLLYWRQYSKCKEAQSDRNEIFTRANTELVSNRALASRVRSLEAELKVARTSEGDVAGRSRTLIRDVVAAARAERHRRLAAEAELLQANDELAALRSWADAVTAETARREAARMAYVDVMRHHEQALDALRTFVNTPASRARRVARALRAPFVPFIPDTPPLPETDALPLCPVPAVRRPLPDHDDQNIWDTWFHALDAAPDQAPAVAAPEPALSGSNASRRNILFIAGEPDTPGVAYRCDRNAAAARDAGYEARVIPCALVNGDDMDWAQIVVLWRVEFSGHVDTLLRLAEERDAVTVFDADDIVFMPHLARVDIIDGIRSIGATEERIERCFADMRRTMMRCDMGFTTTRELVQAMHLSHPLVHLVPNTFDEASLALARSERRQRPAGDPLVRIIYATGSRTHQRDFAQLAPVLASVLQARPQARLVLFREAGTDRPVLIMDEFPALIPVADRIEWRDMVSLARLPAEYARVDIAIAPLETGNVFCEAKSEIKYFEAALASVPSIVSPTGPFRRSVRDGETGILASSTDDWAAALLMLIDDPDRRARMGRDAYHDILGPFGPWMQAQRMRTILGGLQNDTGAADAGEITIARAARPRCAIPVVPDSERLFFQDRFGEARVTVVITCFNYADYVLDALDSVQAQTLDELDLIVVDDGSTDGSVERVRRWMELHADRFNRLLLVRSVRNAGLGGARNIGMDAVETPFAMQLDADNRLLPPACERLLAATTIETAFVYPTLQAFDASGRQADGQAAASRAPIGDLAFHPLNMVSGNHVDAMALVAKWAWAAVGGYYVARDAMGWEDYDLWCSFAERGLLGHHVDEVLAEYRMHAGSMTNAVTERSGHKARVVALIERRHPWTRLVAAEARLRVAAGPADSGSAPM</sequence>
<dbReference type="Pfam" id="PF00535">
    <property type="entry name" value="Glycos_transf_2"/>
    <property type="match status" value="1"/>
</dbReference>
<dbReference type="PANTHER" id="PTHR43685">
    <property type="entry name" value="GLYCOSYLTRANSFERASE"/>
    <property type="match status" value="1"/>
</dbReference>
<dbReference type="Proteomes" id="UP000032679">
    <property type="component" value="Unassembled WGS sequence"/>
</dbReference>
<proteinExistence type="predicted"/>
<dbReference type="InterPro" id="IPR001173">
    <property type="entry name" value="Glyco_trans_2-like"/>
</dbReference>
<dbReference type="SUPFAM" id="SSF53756">
    <property type="entry name" value="UDP-Glycosyltransferase/glycogen phosphorylase"/>
    <property type="match status" value="1"/>
</dbReference>
<dbReference type="RefSeq" id="WP_241767748.1">
    <property type="nucleotide sequence ID" value="NZ_BALE01000031.1"/>
</dbReference>
<name>A0A0D6MMH2_9PROT</name>
<protein>
    <submittedName>
        <fullName evidence="2">Glycosyltransferase</fullName>
    </submittedName>
</protein>
<dbReference type="STRING" id="1231623.Tasa_031_087"/>
<keyword evidence="3" id="KW-1185">Reference proteome</keyword>
<comment type="caution">
    <text evidence="2">The sequence shown here is derived from an EMBL/GenBank/DDBJ whole genome shotgun (WGS) entry which is preliminary data.</text>
</comment>
<organism evidence="2 3">
    <name type="scientific">Tanticharoenia sakaeratensis NBRC 103193</name>
    <dbReference type="NCBI Taxonomy" id="1231623"/>
    <lineage>
        <taxon>Bacteria</taxon>
        <taxon>Pseudomonadati</taxon>
        <taxon>Pseudomonadota</taxon>
        <taxon>Alphaproteobacteria</taxon>
        <taxon>Acetobacterales</taxon>
        <taxon>Acetobacteraceae</taxon>
        <taxon>Tanticharoenia</taxon>
    </lineage>
</organism>
<evidence type="ECO:0000313" key="3">
    <source>
        <dbReference type="Proteomes" id="UP000032679"/>
    </source>
</evidence>
<keyword evidence="2" id="KW-0808">Transferase</keyword>
<dbReference type="EMBL" id="BALE01000031">
    <property type="protein sequence ID" value="GAN54869.1"/>
    <property type="molecule type" value="Genomic_DNA"/>
</dbReference>
<dbReference type="CDD" id="cd03801">
    <property type="entry name" value="GT4_PimA-like"/>
    <property type="match status" value="1"/>
</dbReference>
<dbReference type="SUPFAM" id="SSF53448">
    <property type="entry name" value="Nucleotide-diphospho-sugar transferases"/>
    <property type="match status" value="1"/>
</dbReference>